<dbReference type="Gene3D" id="1.10.357.10">
    <property type="entry name" value="Tetracycline Repressor, domain 2"/>
    <property type="match status" value="1"/>
</dbReference>
<dbReference type="EMBL" id="AZFT01000050">
    <property type="protein sequence ID" value="KRL84539.1"/>
    <property type="molecule type" value="Genomic_DNA"/>
</dbReference>
<reference evidence="1 2" key="1">
    <citation type="journal article" date="2015" name="Genome Announc.">
        <title>Expanding the biotechnology potential of lactobacilli through comparative genomics of 213 strains and associated genera.</title>
        <authorList>
            <person name="Sun Z."/>
            <person name="Harris H.M."/>
            <person name="McCann A."/>
            <person name="Guo C."/>
            <person name="Argimon S."/>
            <person name="Zhang W."/>
            <person name="Yang X."/>
            <person name="Jeffery I.B."/>
            <person name="Cooney J.C."/>
            <person name="Kagawa T.F."/>
            <person name="Liu W."/>
            <person name="Song Y."/>
            <person name="Salvetti E."/>
            <person name="Wrobel A."/>
            <person name="Rasinkangas P."/>
            <person name="Parkhill J."/>
            <person name="Rea M.C."/>
            <person name="O'Sullivan O."/>
            <person name="Ritari J."/>
            <person name="Douillard F.P."/>
            <person name="Paul Ross R."/>
            <person name="Yang R."/>
            <person name="Briner A.E."/>
            <person name="Felis G.E."/>
            <person name="de Vos W.M."/>
            <person name="Barrangou R."/>
            <person name="Klaenhammer T.R."/>
            <person name="Caufield P.W."/>
            <person name="Cui Y."/>
            <person name="Zhang H."/>
            <person name="O'Toole P.W."/>
        </authorList>
    </citation>
    <scope>NUCLEOTIDE SEQUENCE [LARGE SCALE GENOMIC DNA]</scope>
    <source>
        <strain evidence="1 2">DSM 16634</strain>
    </source>
</reference>
<dbReference type="NCBIfam" id="TIGR02366">
    <property type="entry name" value="DHAK_reg"/>
    <property type="match status" value="1"/>
</dbReference>
<evidence type="ECO:0000313" key="1">
    <source>
        <dbReference type="EMBL" id="KRL84539.1"/>
    </source>
</evidence>
<dbReference type="PANTHER" id="PTHR43479">
    <property type="entry name" value="ACREF/ENVCD OPERON REPRESSOR-RELATED"/>
    <property type="match status" value="1"/>
</dbReference>
<dbReference type="Proteomes" id="UP000051324">
    <property type="component" value="Unassembled WGS sequence"/>
</dbReference>
<dbReference type="InterPro" id="IPR050624">
    <property type="entry name" value="HTH-type_Tx_Regulator"/>
</dbReference>
<name>A0A0R1U429_9LACO</name>
<proteinExistence type="predicted"/>
<dbReference type="SUPFAM" id="SSF46689">
    <property type="entry name" value="Homeodomain-like"/>
    <property type="match status" value="1"/>
</dbReference>
<organism evidence="1 2">
    <name type="scientific">Ligilactobacillus apodemi DSM 16634 = JCM 16172</name>
    <dbReference type="NCBI Taxonomy" id="1423724"/>
    <lineage>
        <taxon>Bacteria</taxon>
        <taxon>Bacillati</taxon>
        <taxon>Bacillota</taxon>
        <taxon>Bacilli</taxon>
        <taxon>Lactobacillales</taxon>
        <taxon>Lactobacillaceae</taxon>
        <taxon>Ligilactobacillus</taxon>
    </lineage>
</organism>
<keyword evidence="2" id="KW-1185">Reference proteome</keyword>
<dbReference type="eggNOG" id="COG1309">
    <property type="taxonomic scope" value="Bacteria"/>
</dbReference>
<sequence length="180" mass="21403">MKGLIMSYIVQKKIAKIFKQEVQKKGFEHVSVAKIMQLADMRRQSFYDNFTDKYDLLEWTLRSIMEDNIESNLDYLEWSEIISLVFFDIQENAPFYRSILESQVEIDVVKEIAWHIQVLLLHILKKNGLTKQRQAYDFIETYCLGLTYTMTNNLFLPDPKEYDELAQKVINAIEFAFKNH</sequence>
<dbReference type="InterPro" id="IPR009057">
    <property type="entry name" value="Homeodomain-like_sf"/>
</dbReference>
<dbReference type="PANTHER" id="PTHR43479:SF7">
    <property type="entry name" value="TETR-FAMILY TRANSCRIPTIONAL REGULATOR"/>
    <property type="match status" value="1"/>
</dbReference>
<dbReference type="STRING" id="1423724.FC32_GL000559"/>
<dbReference type="AlphaFoldDB" id="A0A0R1U429"/>
<evidence type="ECO:0000313" key="2">
    <source>
        <dbReference type="Proteomes" id="UP000051324"/>
    </source>
</evidence>
<dbReference type="InterPro" id="IPR012738">
    <property type="entry name" value="Tscrpt_reg_DhaS"/>
</dbReference>
<protein>
    <submittedName>
        <fullName evidence="1">Transcriptional regulator</fullName>
    </submittedName>
</protein>
<accession>A0A0R1U429</accession>
<dbReference type="PATRIC" id="fig|1423724.4.peg.593"/>
<gene>
    <name evidence="1" type="ORF">FC32_GL000559</name>
</gene>
<comment type="caution">
    <text evidence="1">The sequence shown here is derived from an EMBL/GenBank/DDBJ whole genome shotgun (WGS) entry which is preliminary data.</text>
</comment>